<dbReference type="PANTHER" id="PTHR22926">
    <property type="entry name" value="PHOSPHO-N-ACETYLMURAMOYL-PENTAPEPTIDE-TRANSFERASE"/>
    <property type="match status" value="1"/>
</dbReference>
<evidence type="ECO:0000256" key="5">
    <source>
        <dbReference type="ARBA" id="ARBA00023136"/>
    </source>
</evidence>
<proteinExistence type="predicted"/>
<sequence length="354" mass="38394">MNLFNVTDVMALFVPATVAFLIGIGVTPFLTSILYKNRLWKKRAGKTALDGTPAATFNKLHEGREVGVPRFGGIVVWMSVILAADLLQALWYFFPNEFGGLAFVSRNQTWVPLATLAAGAFVGFLDDLYEVQTGRGLRLRARLSLVALVAVLCAYWFYEKLDVSAISFPFVAGPLELGALFIPFFVLVALFIYAGGVIDGIDGLAGGVFGTIFAAYAGIAFFQNQMDIAGFCAAIAGGLLAFLWFNIPPARFYLSETGTMALTLTLTVVAFLTDMRGEGRGIVALPLIALPLVVTVGSNLIQITGKRLLGRKIFRIAPLHHHFEALGWPPYKVTMRYWIVSVVAAIIGMSIALL</sequence>
<feature type="transmembrane region" description="Helical" evidence="6">
    <location>
        <begin position="335"/>
        <end position="353"/>
    </location>
</feature>
<keyword evidence="5 6" id="KW-0472">Membrane</keyword>
<comment type="subcellular location">
    <subcellularLocation>
        <location evidence="1">Membrane</location>
        <topology evidence="1">Multi-pass membrane protein</topology>
    </subcellularLocation>
</comment>
<dbReference type="Proteomes" id="UP000176185">
    <property type="component" value="Unassembled WGS sequence"/>
</dbReference>
<keyword evidence="3 6" id="KW-0812">Transmembrane</keyword>
<feature type="transmembrane region" description="Helical" evidence="6">
    <location>
        <begin position="74"/>
        <end position="94"/>
    </location>
</feature>
<gene>
    <name evidence="7" type="ORF">A2943_01365</name>
</gene>
<dbReference type="GO" id="GO:0044038">
    <property type="term" value="P:cell wall macromolecule biosynthetic process"/>
    <property type="evidence" value="ECO:0007669"/>
    <property type="project" value="TreeGrafter"/>
</dbReference>
<feature type="transmembrane region" description="Helical" evidence="6">
    <location>
        <begin position="141"/>
        <end position="158"/>
    </location>
</feature>
<feature type="transmembrane region" description="Helical" evidence="6">
    <location>
        <begin position="178"/>
        <end position="196"/>
    </location>
</feature>
<dbReference type="PANTHER" id="PTHR22926:SF5">
    <property type="entry name" value="PHOSPHO-N-ACETYLMURAMOYL-PENTAPEPTIDE-TRANSFERASE HOMOLOG"/>
    <property type="match status" value="1"/>
</dbReference>
<evidence type="ECO:0000313" key="7">
    <source>
        <dbReference type="EMBL" id="OGC80540.1"/>
    </source>
</evidence>
<feature type="transmembrane region" description="Helical" evidence="6">
    <location>
        <begin position="109"/>
        <end position="129"/>
    </location>
</feature>
<keyword evidence="2" id="KW-0808">Transferase</keyword>
<dbReference type="GO" id="GO:0016780">
    <property type="term" value="F:phosphotransferase activity, for other substituted phosphate groups"/>
    <property type="evidence" value="ECO:0007669"/>
    <property type="project" value="InterPro"/>
</dbReference>
<feature type="transmembrane region" description="Helical" evidence="6">
    <location>
        <begin position="284"/>
        <end position="305"/>
    </location>
</feature>
<feature type="transmembrane region" description="Helical" evidence="6">
    <location>
        <begin position="228"/>
        <end position="245"/>
    </location>
</feature>
<evidence type="ECO:0008006" key="9">
    <source>
        <dbReference type="Google" id="ProtNLM"/>
    </source>
</evidence>
<organism evidence="7 8">
    <name type="scientific">Candidatus Adlerbacteria bacterium RIFCSPLOWO2_01_FULL_51_16</name>
    <dbReference type="NCBI Taxonomy" id="1797243"/>
    <lineage>
        <taxon>Bacteria</taxon>
        <taxon>Candidatus Adleribacteriota</taxon>
    </lineage>
</organism>
<evidence type="ECO:0000313" key="8">
    <source>
        <dbReference type="Proteomes" id="UP000176185"/>
    </source>
</evidence>
<dbReference type="STRING" id="1797243.A2943_01365"/>
<feature type="transmembrane region" description="Helical" evidence="6">
    <location>
        <begin position="12"/>
        <end position="35"/>
    </location>
</feature>
<dbReference type="GO" id="GO:0005886">
    <property type="term" value="C:plasma membrane"/>
    <property type="evidence" value="ECO:0007669"/>
    <property type="project" value="TreeGrafter"/>
</dbReference>
<dbReference type="AlphaFoldDB" id="A0A1F4XFV7"/>
<reference evidence="7 8" key="1">
    <citation type="journal article" date="2016" name="Nat. Commun.">
        <title>Thousands of microbial genomes shed light on interconnected biogeochemical processes in an aquifer system.</title>
        <authorList>
            <person name="Anantharaman K."/>
            <person name="Brown C.T."/>
            <person name="Hug L.A."/>
            <person name="Sharon I."/>
            <person name="Castelle C.J."/>
            <person name="Probst A.J."/>
            <person name="Thomas B.C."/>
            <person name="Singh A."/>
            <person name="Wilkins M.J."/>
            <person name="Karaoz U."/>
            <person name="Brodie E.L."/>
            <person name="Williams K.H."/>
            <person name="Hubbard S.S."/>
            <person name="Banfield J.F."/>
        </authorList>
    </citation>
    <scope>NUCLEOTIDE SEQUENCE [LARGE SCALE GENOMIC DNA]</scope>
</reference>
<comment type="caution">
    <text evidence="7">The sequence shown here is derived from an EMBL/GenBank/DDBJ whole genome shotgun (WGS) entry which is preliminary data.</text>
</comment>
<name>A0A1F4XFV7_9BACT</name>
<dbReference type="EMBL" id="MEWX01000019">
    <property type="protein sequence ID" value="OGC80540.1"/>
    <property type="molecule type" value="Genomic_DNA"/>
</dbReference>
<evidence type="ECO:0000256" key="1">
    <source>
        <dbReference type="ARBA" id="ARBA00004141"/>
    </source>
</evidence>
<protein>
    <recommendedName>
        <fullName evidence="9">Phospho-N-acetylmuramoyl-pentapeptide-transferase</fullName>
    </recommendedName>
</protein>
<feature type="transmembrane region" description="Helical" evidence="6">
    <location>
        <begin position="203"/>
        <end position="222"/>
    </location>
</feature>
<dbReference type="GO" id="GO:0071555">
    <property type="term" value="P:cell wall organization"/>
    <property type="evidence" value="ECO:0007669"/>
    <property type="project" value="TreeGrafter"/>
</dbReference>
<dbReference type="Pfam" id="PF00953">
    <property type="entry name" value="Glycos_transf_4"/>
    <property type="match status" value="1"/>
</dbReference>
<evidence type="ECO:0000256" key="6">
    <source>
        <dbReference type="SAM" id="Phobius"/>
    </source>
</evidence>
<feature type="transmembrane region" description="Helical" evidence="6">
    <location>
        <begin position="252"/>
        <end position="272"/>
    </location>
</feature>
<evidence type="ECO:0000256" key="2">
    <source>
        <dbReference type="ARBA" id="ARBA00022679"/>
    </source>
</evidence>
<keyword evidence="4 6" id="KW-1133">Transmembrane helix</keyword>
<evidence type="ECO:0000256" key="3">
    <source>
        <dbReference type="ARBA" id="ARBA00022692"/>
    </source>
</evidence>
<dbReference type="InterPro" id="IPR000715">
    <property type="entry name" value="Glycosyl_transferase_4"/>
</dbReference>
<accession>A0A1F4XFV7</accession>
<evidence type="ECO:0000256" key="4">
    <source>
        <dbReference type="ARBA" id="ARBA00022989"/>
    </source>
</evidence>